<feature type="domain" description="CBM6" evidence="3">
    <location>
        <begin position="1552"/>
        <end position="1677"/>
    </location>
</feature>
<dbReference type="SMART" id="SM00606">
    <property type="entry name" value="CBD_IV"/>
    <property type="match status" value="3"/>
</dbReference>
<evidence type="ECO:0000313" key="4">
    <source>
        <dbReference type="EMBL" id="QWG05121.1"/>
    </source>
</evidence>
<feature type="domain" description="CBM6" evidence="3">
    <location>
        <begin position="1158"/>
        <end position="1285"/>
    </location>
</feature>
<dbReference type="Pfam" id="PF18040">
    <property type="entry name" value="BPA_C"/>
    <property type="match status" value="1"/>
</dbReference>
<dbReference type="Pfam" id="PF18206">
    <property type="entry name" value="Porphyrn_cat_1"/>
    <property type="match status" value="1"/>
</dbReference>
<keyword evidence="5" id="KW-1185">Reference proteome</keyword>
<dbReference type="InterPro" id="IPR040527">
    <property type="entry name" value="Beta-sand_Porphyrn"/>
</dbReference>
<evidence type="ECO:0000256" key="1">
    <source>
        <dbReference type="ARBA" id="ARBA00022729"/>
    </source>
</evidence>
<dbReference type="InterPro" id="IPR006584">
    <property type="entry name" value="Cellulose-bd_IV"/>
</dbReference>
<dbReference type="InterPro" id="IPR017853">
    <property type="entry name" value="GH"/>
</dbReference>
<evidence type="ECO:0000256" key="2">
    <source>
        <dbReference type="SAM" id="SignalP"/>
    </source>
</evidence>
<dbReference type="InterPro" id="IPR008979">
    <property type="entry name" value="Galactose-bd-like_sf"/>
</dbReference>
<dbReference type="RefSeq" id="WP_169662202.1">
    <property type="nucleotide sequence ID" value="NZ_CP076133.1"/>
</dbReference>
<evidence type="ECO:0000259" key="3">
    <source>
        <dbReference type="PROSITE" id="PS51175"/>
    </source>
</evidence>
<dbReference type="InterPro" id="IPR041224">
    <property type="entry name" value="BPA_C"/>
</dbReference>
<dbReference type="SUPFAM" id="SSF51445">
    <property type="entry name" value="(Trans)glycosidases"/>
    <property type="match status" value="1"/>
</dbReference>
<feature type="domain" description="CBM6" evidence="3">
    <location>
        <begin position="1773"/>
        <end position="1901"/>
    </location>
</feature>
<dbReference type="SUPFAM" id="SSF49785">
    <property type="entry name" value="Galactose-binding domain-like"/>
    <property type="match status" value="3"/>
</dbReference>
<name>A0AAX1NDQ3_9BACT</name>
<dbReference type="InterPro" id="IPR026444">
    <property type="entry name" value="Secre_tail"/>
</dbReference>
<sequence length="1994" mass="213578">MNYFTMFRRRFYLILLLVSCVFATNAQDVNVDVNLNIKHSVNGASEFNRENYMTLHATAFETDWDGEEDKLDYLLNDLDTYFGRDNGSATWKFSATEEDPNRPNWPSEDHMVELGTWLRGEYDKDFNSHQFEARSKEMIMGTNPHPTYPTLSWNGDGNTWTGWQPYDVDVSAEWVVNYLDYFFRKADGSPGEPLPYYWEVINEPDMPMMTGHMTCTSQEKIWEYHNLVALGIRERFGVNNPNRPKVGGMTWGLHDFHLADGISRYDENYLDQYLDGEGLITYHNMMDSEANDYRTTPWYQWDVMWQGFMDTCGENMDFYSIHIYDWPGWDLNGDDKPSATRAGGHTEAMLDILEWYDLYKTGTRKEMIVSEFGAVNGGYNTQNTPGRFDSKRIDWECLKPFNSMFMQFLERPDYITKSMPFTPTKAIWGDTPDQNLRYPYAMMQPDANGVWQWSEYIKFFELWSNVKGTRIETKASNPDVQVNAYADGNKLYLILNNLEDNEKTINLAMYDDFANPVQNVMIKNLYLDMNKGTAGQPALDVINVKTAPGSVKLLNDATMVLEYTFTNPVNLSETLNETKFMGDKIGDGFHPFGSELIHKNSTTLTTQVNNVVVPSGAYEATLRVSGAFFKAHLSSVKVSINGVEIQHDGNWRGAMEDLRNQWLGVLELDIPAGLLQANNTIECQSNAPVDWATTQIQVFDFSKEPGRSGVNTVALTSVSLSGDQELMQGKETSLATTFAPENATNKALTWTSSNPSVATVDEFGVITAVATSGSATITATSADGSVSAAHTINAIPFSATPVASVSINEGTSVDAEFYVYTPLTVTITPEDATDQEVVWSSSNPEAVAVNASTGKIQGLIIGESAVITATVGGKSTSTTVNVGIVGDEEIYCDALPSEVTGNTNYTFDVSVNLLGSREVKVELLSGATVLGSGSTVADVKGKEFISVDLALSNVPSIGNYTLRVTALNGGQTVAQCTSTLSILDRIRPSSITLVDWLREVEVGQTLPIAAEVLPVDAYDKTVLWTSSNPAVASVSVDGTITGAALGSTVIRGTLQDGGLYQEVTVQVKNQVVVQPTSIQIPSDITVFPGGNFQVTPVFVPEWTTEKDINWSIDGSIASVDANGVITATTTQGTVTLTATSSTSPAVSTTSAVTVGTTLTVEAESFSAMGGAVGEIGIYDLASASKGQAINNVQAGDFVEFEVFVPQAGQYRATFFAGTGLEDGVIEMYVNGSSQGSKQVPMNDWDAFAAVTLDQDVTLPQGTVTIGLVASGTSDWQWNMDYFQLAFQGGDCGAVTGVTINASSTTITIGNNLTLGANLQTAGGAIPCNNSIVWTSSNTNVATVNNSGQVTGVAAGNVTITATASGFTATQNLTVQEVLVTGVVVSPSDVQLNVGGSQQLTATVAPTNASNKSVVWSSSNPAVATVSNTGLVSAVTNGSAVISATTVSGTFVASANVEVSTVITGVTGVSLNTTSLNLVVGNTGQLVETVLPANASNKAVTWSSSNTSIATVANGIVTAVSQGEATITVTTEDGNHIASATVNVTEVGDPEQLIIEAEDFVATGGNYNDGFVPFGANKVDGLGINYVNSGDYVEYTVTGNGVYGVDYYISTPLDNAAIEIQLDGQSIGSDNVPNNGEWDNYTLLTSAHQLTLSGTHTIRLVASGSNAWQWNLDKIVLNPVSGGGDVNVTGVTLSATSLTLDPSQTASLVADVQPANATNQSVTWTSDNTSVATVDNNGLVTAVSAGATTITVSTVDGNYQASASVTVNGGSATLVIEAEDFVSTGGTYNDGFVPFGVNKVNDLGINWVNSGDYAEYTVNVATAGVYDINYMISTPTDNAQIQVLVDGNVVTTDNVPNNGQWDAYTSLMASNTVNLSVGTHTVRFVASGSNAWQWNLDKVILSTGSSSSRQIGQELVGPKMNIYPNPSSEVINLGGIANGTYMVALYNVNGQEIYNTKIDFRYSHQFNVSTLPAGIYLIRIVGEGVDLKQRISVKK</sequence>
<dbReference type="NCBIfam" id="TIGR04183">
    <property type="entry name" value="Por_Secre_tail"/>
    <property type="match status" value="1"/>
</dbReference>
<proteinExistence type="predicted"/>
<dbReference type="EMBL" id="CP076133">
    <property type="protein sequence ID" value="QWG05121.1"/>
    <property type="molecule type" value="Genomic_DNA"/>
</dbReference>
<dbReference type="PROSITE" id="PS51175">
    <property type="entry name" value="CBM6"/>
    <property type="match status" value="3"/>
</dbReference>
<keyword evidence="1 2" id="KW-0732">Signal</keyword>
<dbReference type="Pfam" id="PF03422">
    <property type="entry name" value="CBM_6"/>
    <property type="match status" value="3"/>
</dbReference>
<dbReference type="Pfam" id="PF02368">
    <property type="entry name" value="Big_2"/>
    <property type="match status" value="7"/>
</dbReference>
<dbReference type="Gene3D" id="2.60.120.1200">
    <property type="match status" value="1"/>
</dbReference>
<protein>
    <submittedName>
        <fullName evidence="4">Ig-like domain-containing protein</fullName>
    </submittedName>
</protein>
<dbReference type="CDD" id="cd21510">
    <property type="entry name" value="agarase_cat"/>
    <property type="match status" value="1"/>
</dbReference>
<dbReference type="GO" id="GO:0030246">
    <property type="term" value="F:carbohydrate binding"/>
    <property type="evidence" value="ECO:0007669"/>
    <property type="project" value="InterPro"/>
</dbReference>
<dbReference type="InterPro" id="IPR005084">
    <property type="entry name" value="CBM6"/>
</dbReference>
<dbReference type="Proteomes" id="UP000678679">
    <property type="component" value="Chromosome 2"/>
</dbReference>
<feature type="chain" id="PRO_5043959687" evidence="2">
    <location>
        <begin position="27"/>
        <end position="1994"/>
    </location>
</feature>
<dbReference type="KEGG" id="fya:KMW28_22110"/>
<dbReference type="CDD" id="cd04079">
    <property type="entry name" value="CBM6_agarase-like"/>
    <property type="match status" value="2"/>
</dbReference>
<reference evidence="4 5" key="1">
    <citation type="submission" date="2021-05" db="EMBL/GenBank/DDBJ databases">
        <title>Comparative genomic studies on the polysaccharide-degrading batcterial strains of the Flammeovirga genus.</title>
        <authorList>
            <person name="Zewei F."/>
            <person name="Zheng Z."/>
            <person name="Yu L."/>
            <person name="Ruyue G."/>
            <person name="Yanhong M."/>
            <person name="Yuanyuan C."/>
            <person name="Jingyan G."/>
            <person name="Wenjun H."/>
        </authorList>
    </citation>
    <scope>NUCLEOTIDE SEQUENCE [LARGE SCALE GENOMIC DNA]</scope>
    <source>
        <strain evidence="4 5">NBRC:100898</strain>
    </source>
</reference>
<dbReference type="SMART" id="SM00635">
    <property type="entry name" value="BID_2"/>
    <property type="match status" value="8"/>
</dbReference>
<dbReference type="Gene3D" id="2.60.120.260">
    <property type="entry name" value="Galactose-binding domain-like"/>
    <property type="match status" value="3"/>
</dbReference>
<dbReference type="Pfam" id="PF18962">
    <property type="entry name" value="Por_Secre_tail"/>
    <property type="match status" value="1"/>
</dbReference>
<evidence type="ECO:0000313" key="5">
    <source>
        <dbReference type="Proteomes" id="UP000678679"/>
    </source>
</evidence>
<dbReference type="Gene3D" id="2.60.40.1080">
    <property type="match status" value="8"/>
</dbReference>
<dbReference type="Gene3D" id="3.20.20.80">
    <property type="entry name" value="Glycosidases"/>
    <property type="match status" value="1"/>
</dbReference>
<dbReference type="InterPro" id="IPR008964">
    <property type="entry name" value="Invasin/intimin_cell_adhesion"/>
</dbReference>
<dbReference type="InterPro" id="IPR003343">
    <property type="entry name" value="Big_2"/>
</dbReference>
<feature type="signal peptide" evidence="2">
    <location>
        <begin position="1"/>
        <end position="26"/>
    </location>
</feature>
<organism evidence="4 5">
    <name type="scientific">Flammeovirga yaeyamensis</name>
    <dbReference type="NCBI Taxonomy" id="367791"/>
    <lineage>
        <taxon>Bacteria</taxon>
        <taxon>Pseudomonadati</taxon>
        <taxon>Bacteroidota</taxon>
        <taxon>Cytophagia</taxon>
        <taxon>Cytophagales</taxon>
        <taxon>Flammeovirgaceae</taxon>
        <taxon>Flammeovirga</taxon>
    </lineage>
</organism>
<gene>
    <name evidence="4" type="ORF">KMW28_22110</name>
</gene>
<dbReference type="SUPFAM" id="SSF49373">
    <property type="entry name" value="Invasin/intimin cell-adhesion fragments"/>
    <property type="match status" value="8"/>
</dbReference>
<accession>A0AAX1NDQ3</accession>